<proteinExistence type="predicted"/>
<evidence type="ECO:0000313" key="1">
    <source>
        <dbReference type="EMBL" id="MFC4516364.1"/>
    </source>
</evidence>
<sequence>MAAIEHGRPVQINGREFTGPVELIQEANRVDDRLALGMSG</sequence>
<organism evidence="1 2">
    <name type="scientific">Streptomyces ehimensis</name>
    <dbReference type="NCBI Taxonomy" id="68195"/>
    <lineage>
        <taxon>Bacteria</taxon>
        <taxon>Bacillati</taxon>
        <taxon>Actinomycetota</taxon>
        <taxon>Actinomycetes</taxon>
        <taxon>Kitasatosporales</taxon>
        <taxon>Streptomycetaceae</taxon>
        <taxon>Streptomyces</taxon>
    </lineage>
</organism>
<accession>A0ABV9BQJ8</accession>
<dbReference type="Proteomes" id="UP001595990">
    <property type="component" value="Unassembled WGS sequence"/>
</dbReference>
<keyword evidence="2" id="KW-1185">Reference proteome</keyword>
<name>A0ABV9BQJ8_9ACTN</name>
<dbReference type="SUPFAM" id="SSF69864">
    <property type="entry name" value="Argininosuccinate synthetase, C-terminal domain"/>
    <property type="match status" value="1"/>
</dbReference>
<gene>
    <name evidence="1" type="ORF">ACFPEN_25940</name>
</gene>
<dbReference type="EMBL" id="JBHSFS010000013">
    <property type="protein sequence ID" value="MFC4516364.1"/>
    <property type="molecule type" value="Genomic_DNA"/>
</dbReference>
<comment type="caution">
    <text evidence="1">The sequence shown here is derived from an EMBL/GenBank/DDBJ whole genome shotgun (WGS) entry which is preliminary data.</text>
</comment>
<reference evidence="2" key="1">
    <citation type="journal article" date="2019" name="Int. J. Syst. Evol. Microbiol.">
        <title>The Global Catalogue of Microorganisms (GCM) 10K type strain sequencing project: providing services to taxonomists for standard genome sequencing and annotation.</title>
        <authorList>
            <consortium name="The Broad Institute Genomics Platform"/>
            <consortium name="The Broad Institute Genome Sequencing Center for Infectious Disease"/>
            <person name="Wu L."/>
            <person name="Ma J."/>
        </authorList>
    </citation>
    <scope>NUCLEOTIDE SEQUENCE [LARGE SCALE GENOMIC DNA]</scope>
    <source>
        <strain evidence="2">CECT 8064</strain>
    </source>
</reference>
<dbReference type="RefSeq" id="WP_417923565.1">
    <property type="nucleotide sequence ID" value="NZ_JBHSFS010000013.1"/>
</dbReference>
<evidence type="ECO:0000313" key="2">
    <source>
        <dbReference type="Proteomes" id="UP001595990"/>
    </source>
</evidence>
<protein>
    <submittedName>
        <fullName evidence="1">Uncharacterized protein</fullName>
    </submittedName>
</protein>
<dbReference type="InterPro" id="IPR024074">
    <property type="entry name" value="AS_cat/multimer_dom_body"/>
</dbReference>